<dbReference type="STRING" id="29529.SAMN04488122_4210"/>
<dbReference type="OrthoDB" id="384721at2"/>
<dbReference type="RefSeq" id="WP_089897723.1">
    <property type="nucleotide sequence ID" value="NZ_FOJG01000002.1"/>
</dbReference>
<dbReference type="GO" id="GO:0006644">
    <property type="term" value="P:phospholipid metabolic process"/>
    <property type="evidence" value="ECO:0007669"/>
    <property type="project" value="TreeGrafter"/>
</dbReference>
<dbReference type="Pfam" id="PF03009">
    <property type="entry name" value="GDPD"/>
    <property type="match status" value="1"/>
</dbReference>
<organism evidence="2 3">
    <name type="scientific">Chitinophaga arvensicola</name>
    <dbReference type="NCBI Taxonomy" id="29529"/>
    <lineage>
        <taxon>Bacteria</taxon>
        <taxon>Pseudomonadati</taxon>
        <taxon>Bacteroidota</taxon>
        <taxon>Chitinophagia</taxon>
        <taxon>Chitinophagales</taxon>
        <taxon>Chitinophagaceae</taxon>
        <taxon>Chitinophaga</taxon>
    </lineage>
</organism>
<feature type="domain" description="GP-PDE" evidence="1">
    <location>
        <begin position="38"/>
        <end position="282"/>
    </location>
</feature>
<dbReference type="GO" id="GO:0008889">
    <property type="term" value="F:glycerophosphodiester phosphodiesterase activity"/>
    <property type="evidence" value="ECO:0007669"/>
    <property type="project" value="TreeGrafter"/>
</dbReference>
<evidence type="ECO:0000259" key="1">
    <source>
        <dbReference type="PROSITE" id="PS51704"/>
    </source>
</evidence>
<dbReference type="InterPro" id="IPR017946">
    <property type="entry name" value="PLC-like_Pdiesterase_TIM-brl"/>
</dbReference>
<reference evidence="3" key="1">
    <citation type="submission" date="2016-10" db="EMBL/GenBank/DDBJ databases">
        <authorList>
            <person name="Varghese N."/>
            <person name="Submissions S."/>
        </authorList>
    </citation>
    <scope>NUCLEOTIDE SEQUENCE [LARGE SCALE GENOMIC DNA]</scope>
    <source>
        <strain evidence="3">DSM 3695</strain>
    </source>
</reference>
<dbReference type="PROSITE" id="PS50007">
    <property type="entry name" value="PIPLC_X_DOMAIN"/>
    <property type="match status" value="1"/>
</dbReference>
<name>A0A1I0S700_9BACT</name>
<dbReference type="EMBL" id="FOJG01000002">
    <property type="protein sequence ID" value="SEW51344.1"/>
    <property type="molecule type" value="Genomic_DNA"/>
</dbReference>
<dbReference type="PANTHER" id="PTHR46320">
    <property type="entry name" value="GLYCEROPHOSPHODIESTER PHOSPHODIESTERASE 1"/>
    <property type="match status" value="1"/>
</dbReference>
<dbReference type="AlphaFoldDB" id="A0A1I0S700"/>
<dbReference type="PROSITE" id="PS51704">
    <property type="entry name" value="GP_PDE"/>
    <property type="match status" value="1"/>
</dbReference>
<sequence length="289" mass="32811">MNRLLLLIACAGALSVSAQEKRPVDAILNEFYHQPQHIMVAAHRAAHNKFPENSLAAIKEAIEQGIDIVEIDLHETKDRILVLMHDETITRTTGKPGKVRDYTYLELQQFPLLFNGAPTKERIPTFDQVLQLAKNRIMIDVDFKEDSAATFRQAFSQIAAQGMEDQVLFFIYDHHLAPDLYGWNRKIPVMPRAHSVAEVAEIQQIAARQGAFPVIHADASFYSDSLAQQITSQGTRIWMNALGKYDKLEEVQEDAGFDQLRRDASFANAIQTNYPEKLLAYLRKKGLHR</sequence>
<protein>
    <submittedName>
        <fullName evidence="2">Glycerophosphoryl diester phosphodiesterase</fullName>
    </submittedName>
</protein>
<dbReference type="PANTHER" id="PTHR46320:SF1">
    <property type="entry name" value="GLYCEROPHOSPHODIESTER PHOSPHODIESTERASE 1"/>
    <property type="match status" value="1"/>
</dbReference>
<dbReference type="GO" id="GO:0070291">
    <property type="term" value="P:N-acylethanolamine metabolic process"/>
    <property type="evidence" value="ECO:0007669"/>
    <property type="project" value="TreeGrafter"/>
</dbReference>
<dbReference type="SUPFAM" id="SSF51695">
    <property type="entry name" value="PLC-like phosphodiesterases"/>
    <property type="match status" value="1"/>
</dbReference>
<evidence type="ECO:0000313" key="3">
    <source>
        <dbReference type="Proteomes" id="UP000199310"/>
    </source>
</evidence>
<dbReference type="GO" id="GO:0006580">
    <property type="term" value="P:ethanolamine metabolic process"/>
    <property type="evidence" value="ECO:0007669"/>
    <property type="project" value="TreeGrafter"/>
</dbReference>
<proteinExistence type="predicted"/>
<evidence type="ECO:0000313" key="2">
    <source>
        <dbReference type="EMBL" id="SEW51344.1"/>
    </source>
</evidence>
<dbReference type="Gene3D" id="3.20.20.190">
    <property type="entry name" value="Phosphatidylinositol (PI) phosphodiesterase"/>
    <property type="match status" value="1"/>
</dbReference>
<dbReference type="InterPro" id="IPR030395">
    <property type="entry name" value="GP_PDE_dom"/>
</dbReference>
<dbReference type="GO" id="GO:0005886">
    <property type="term" value="C:plasma membrane"/>
    <property type="evidence" value="ECO:0007669"/>
    <property type="project" value="TreeGrafter"/>
</dbReference>
<keyword evidence="3" id="KW-1185">Reference proteome</keyword>
<dbReference type="Proteomes" id="UP000199310">
    <property type="component" value="Unassembled WGS sequence"/>
</dbReference>
<gene>
    <name evidence="2" type="ORF">SAMN04488122_4210</name>
</gene>
<accession>A0A1I0S700</accession>
<dbReference type="CDD" id="cd08566">
    <property type="entry name" value="GDPD_AtGDE_like"/>
    <property type="match status" value="1"/>
</dbReference>